<comment type="caution">
    <text evidence="1">The sequence shown here is derived from an EMBL/GenBank/DDBJ whole genome shotgun (WGS) entry which is preliminary data.</text>
</comment>
<gene>
    <name evidence="1" type="ORF">Atai01_53150</name>
</gene>
<evidence type="ECO:0000313" key="2">
    <source>
        <dbReference type="Proteomes" id="UP001165136"/>
    </source>
</evidence>
<reference evidence="1" key="1">
    <citation type="submission" date="2023-03" db="EMBL/GenBank/DDBJ databases">
        <title>Amycolatopsis taiwanensis NBRC 103393.</title>
        <authorList>
            <person name="Ichikawa N."/>
            <person name="Sato H."/>
            <person name="Tonouchi N."/>
        </authorList>
    </citation>
    <scope>NUCLEOTIDE SEQUENCE</scope>
    <source>
        <strain evidence="1">NBRC 103393</strain>
    </source>
</reference>
<dbReference type="AlphaFoldDB" id="A0A9W6R384"/>
<sequence length="56" mass="6206">MQAMYTVMNRISVPLADGPAFEERFAASMRETLPGVVGLVGARLLRPAQEGARMWR</sequence>
<dbReference type="EMBL" id="BSTI01000012">
    <property type="protein sequence ID" value="GLY68696.1"/>
    <property type="molecule type" value="Genomic_DNA"/>
</dbReference>
<evidence type="ECO:0008006" key="3">
    <source>
        <dbReference type="Google" id="ProtNLM"/>
    </source>
</evidence>
<organism evidence="1 2">
    <name type="scientific">Amycolatopsis taiwanensis</name>
    <dbReference type="NCBI Taxonomy" id="342230"/>
    <lineage>
        <taxon>Bacteria</taxon>
        <taxon>Bacillati</taxon>
        <taxon>Actinomycetota</taxon>
        <taxon>Actinomycetes</taxon>
        <taxon>Pseudonocardiales</taxon>
        <taxon>Pseudonocardiaceae</taxon>
        <taxon>Amycolatopsis</taxon>
    </lineage>
</organism>
<dbReference type="RefSeq" id="WP_285488526.1">
    <property type="nucleotide sequence ID" value="NZ_BSTI01000012.1"/>
</dbReference>
<dbReference type="Gene3D" id="3.30.70.100">
    <property type="match status" value="1"/>
</dbReference>
<evidence type="ECO:0000313" key="1">
    <source>
        <dbReference type="EMBL" id="GLY68696.1"/>
    </source>
</evidence>
<keyword evidence="2" id="KW-1185">Reference proteome</keyword>
<accession>A0A9W6R384</accession>
<dbReference type="Proteomes" id="UP001165136">
    <property type="component" value="Unassembled WGS sequence"/>
</dbReference>
<proteinExistence type="predicted"/>
<protein>
    <recommendedName>
        <fullName evidence="3">Antibiotic biosynthesis monooxygenase</fullName>
    </recommendedName>
</protein>
<dbReference type="SUPFAM" id="SSF54909">
    <property type="entry name" value="Dimeric alpha+beta barrel"/>
    <property type="match status" value="1"/>
</dbReference>
<dbReference type="InterPro" id="IPR011008">
    <property type="entry name" value="Dimeric_a/b-barrel"/>
</dbReference>
<name>A0A9W6R384_9PSEU</name>